<dbReference type="PANTHER" id="PTHR30204">
    <property type="entry name" value="REDOX-CYCLING DRUG-SENSING TRANSCRIPTIONAL ACTIVATOR SOXR"/>
    <property type="match status" value="1"/>
</dbReference>
<feature type="domain" description="HTH merR-type" evidence="4">
    <location>
        <begin position="1"/>
        <end position="71"/>
    </location>
</feature>
<dbReference type="RefSeq" id="WP_377721146.1">
    <property type="nucleotide sequence ID" value="NZ_JBHSAM010000034.1"/>
</dbReference>
<evidence type="ECO:0000313" key="7">
    <source>
        <dbReference type="Proteomes" id="UP001595715"/>
    </source>
</evidence>
<evidence type="ECO:0000256" key="3">
    <source>
        <dbReference type="ARBA" id="ARBA00023163"/>
    </source>
</evidence>
<dbReference type="Proteomes" id="UP001595715">
    <property type="component" value="Unassembled WGS sequence"/>
</dbReference>
<evidence type="ECO:0000259" key="4">
    <source>
        <dbReference type="PROSITE" id="PS50937"/>
    </source>
</evidence>
<dbReference type="EMBL" id="JBHSAM010000034">
    <property type="protein sequence ID" value="MFC4102523.1"/>
    <property type="molecule type" value="Genomic_DNA"/>
</dbReference>
<protein>
    <submittedName>
        <fullName evidence="6">MerR family transcriptional regulator</fullName>
    </submittedName>
</protein>
<name>A0ABV8K948_9BACL</name>
<dbReference type="PROSITE" id="PS50937">
    <property type="entry name" value="HTH_MERR_2"/>
    <property type="match status" value="1"/>
</dbReference>
<dbReference type="InterPro" id="IPR009061">
    <property type="entry name" value="DNA-bd_dom_put_sf"/>
</dbReference>
<feature type="domain" description="B12-binding" evidence="5">
    <location>
        <begin position="178"/>
        <end position="306"/>
    </location>
</feature>
<gene>
    <name evidence="6" type="ORF">ACFOZ8_23160</name>
</gene>
<proteinExistence type="predicted"/>
<sequence length="306" mass="34341">MYSIKKVSELTDIPIVTIRAWENRYQIVTPLRTGGGHRLYSEADIETLKWIKAQMELHQLKISEIAFQLKNNKTAATTADFGVQAEPGMGSSYSELGERLYQELTALDAVQAHRTIDFAFSISPFEDVFHRLLAPVLYRIGDAWESGLITVAQEHFASQLVMERFNQFHRILPVQAHLPAAIAFCPEGEHHHMGLMLFSLFMRRKGLDVAYLGPNTPLAGLSQLIALKRASIVAVSVSDPRLLAKLEAWIEACRAEHPGIAFVLGGQAFRDCPPSLAEYARSGDPADWESWYQSTVLPIRQRDVRV</sequence>
<dbReference type="InterPro" id="IPR003759">
    <property type="entry name" value="Cbl-bd_cap"/>
</dbReference>
<reference evidence="7" key="1">
    <citation type="journal article" date="2019" name="Int. J. Syst. Evol. Microbiol.">
        <title>The Global Catalogue of Microorganisms (GCM) 10K type strain sequencing project: providing services to taxonomists for standard genome sequencing and annotation.</title>
        <authorList>
            <consortium name="The Broad Institute Genomics Platform"/>
            <consortium name="The Broad Institute Genome Sequencing Center for Infectious Disease"/>
            <person name="Wu L."/>
            <person name="Ma J."/>
        </authorList>
    </citation>
    <scope>NUCLEOTIDE SEQUENCE [LARGE SCALE GENOMIC DNA]</scope>
    <source>
        <strain evidence="7">IBRC-M 10987</strain>
    </source>
</reference>
<dbReference type="CDD" id="cd01104">
    <property type="entry name" value="HTH_MlrA-CarA"/>
    <property type="match status" value="1"/>
</dbReference>
<dbReference type="Pfam" id="PF02310">
    <property type="entry name" value="B12-binding"/>
    <property type="match status" value="1"/>
</dbReference>
<evidence type="ECO:0000256" key="2">
    <source>
        <dbReference type="ARBA" id="ARBA00023125"/>
    </source>
</evidence>
<keyword evidence="7" id="KW-1185">Reference proteome</keyword>
<dbReference type="Gene3D" id="3.40.50.280">
    <property type="entry name" value="Cobalamin-binding domain"/>
    <property type="match status" value="1"/>
</dbReference>
<dbReference type="InterPro" id="IPR036724">
    <property type="entry name" value="Cobalamin-bd_sf"/>
</dbReference>
<dbReference type="Gene3D" id="1.10.1660.10">
    <property type="match status" value="1"/>
</dbReference>
<evidence type="ECO:0000256" key="1">
    <source>
        <dbReference type="ARBA" id="ARBA00023015"/>
    </source>
</evidence>
<dbReference type="Gene3D" id="1.10.1240.10">
    <property type="entry name" value="Methionine synthase domain"/>
    <property type="match status" value="1"/>
</dbReference>
<dbReference type="InterPro" id="IPR006158">
    <property type="entry name" value="Cobalamin-bd"/>
</dbReference>
<dbReference type="PROSITE" id="PS51332">
    <property type="entry name" value="B12_BINDING"/>
    <property type="match status" value="1"/>
</dbReference>
<dbReference type="PANTHER" id="PTHR30204:SF67">
    <property type="entry name" value="HTH-TYPE TRANSCRIPTIONAL REGULATOR MLRA-RELATED"/>
    <property type="match status" value="1"/>
</dbReference>
<accession>A0ABV8K948</accession>
<dbReference type="InterPro" id="IPR047057">
    <property type="entry name" value="MerR_fam"/>
</dbReference>
<comment type="caution">
    <text evidence="6">The sequence shown here is derived from an EMBL/GenBank/DDBJ whole genome shotgun (WGS) entry which is preliminary data.</text>
</comment>
<dbReference type="InterPro" id="IPR036594">
    <property type="entry name" value="Meth_synthase_dom"/>
</dbReference>
<dbReference type="Pfam" id="PF02607">
    <property type="entry name" value="B12-binding_2"/>
    <property type="match status" value="1"/>
</dbReference>
<dbReference type="Pfam" id="PF13411">
    <property type="entry name" value="MerR_1"/>
    <property type="match status" value="1"/>
</dbReference>
<dbReference type="InterPro" id="IPR000551">
    <property type="entry name" value="MerR-type_HTH_dom"/>
</dbReference>
<evidence type="ECO:0000313" key="6">
    <source>
        <dbReference type="EMBL" id="MFC4102523.1"/>
    </source>
</evidence>
<organism evidence="6 7">
    <name type="scientific">Paenibacillus xanthanilyticus</name>
    <dbReference type="NCBI Taxonomy" id="1783531"/>
    <lineage>
        <taxon>Bacteria</taxon>
        <taxon>Bacillati</taxon>
        <taxon>Bacillota</taxon>
        <taxon>Bacilli</taxon>
        <taxon>Bacillales</taxon>
        <taxon>Paenibacillaceae</taxon>
        <taxon>Paenibacillus</taxon>
    </lineage>
</organism>
<keyword evidence="3" id="KW-0804">Transcription</keyword>
<keyword evidence="1" id="KW-0805">Transcription regulation</keyword>
<dbReference type="SMART" id="SM00422">
    <property type="entry name" value="HTH_MERR"/>
    <property type="match status" value="1"/>
</dbReference>
<dbReference type="SUPFAM" id="SSF46955">
    <property type="entry name" value="Putative DNA-binding domain"/>
    <property type="match status" value="1"/>
</dbReference>
<keyword evidence="2" id="KW-0238">DNA-binding</keyword>
<evidence type="ECO:0000259" key="5">
    <source>
        <dbReference type="PROSITE" id="PS51332"/>
    </source>
</evidence>
<dbReference type="SUPFAM" id="SSF52242">
    <property type="entry name" value="Cobalamin (vitamin B12)-binding domain"/>
    <property type="match status" value="1"/>
</dbReference>